<reference evidence="2 3" key="1">
    <citation type="journal article" date="2022" name="G3 (Bethesda)">
        <title>Whole-genome sequence and methylome profiling of the almond [Prunus dulcis (Mill.) D.A. Webb] cultivar 'Nonpareil'.</title>
        <authorList>
            <person name="D'Amico-Willman K.M."/>
            <person name="Ouma W.Z."/>
            <person name="Meulia T."/>
            <person name="Sideli G.M."/>
            <person name="Gradziel T.M."/>
            <person name="Fresnedo-Ramirez J."/>
        </authorList>
    </citation>
    <scope>NUCLEOTIDE SEQUENCE [LARGE SCALE GENOMIC DNA]</scope>
    <source>
        <strain evidence="2">Clone GOH B32 T37-40</strain>
    </source>
</reference>
<name>A0AAD4WGS1_PRUDU</name>
<protein>
    <submittedName>
        <fullName evidence="2">Uncharacterized protein</fullName>
    </submittedName>
</protein>
<dbReference type="AlphaFoldDB" id="A0AAD4WGS1"/>
<gene>
    <name evidence="2" type="ORF">L3X38_011031</name>
</gene>
<accession>A0AAD4WGS1</accession>
<evidence type="ECO:0000313" key="3">
    <source>
        <dbReference type="Proteomes" id="UP001054821"/>
    </source>
</evidence>
<comment type="caution">
    <text evidence="2">The sequence shown here is derived from an EMBL/GenBank/DDBJ whole genome shotgun (WGS) entry which is preliminary data.</text>
</comment>
<feature type="region of interest" description="Disordered" evidence="1">
    <location>
        <begin position="1"/>
        <end position="40"/>
    </location>
</feature>
<dbReference type="Proteomes" id="UP001054821">
    <property type="component" value="Chromosome 2"/>
</dbReference>
<dbReference type="EMBL" id="JAJFAZ020000002">
    <property type="protein sequence ID" value="KAI5343155.1"/>
    <property type="molecule type" value="Genomic_DNA"/>
</dbReference>
<proteinExistence type="predicted"/>
<evidence type="ECO:0000313" key="2">
    <source>
        <dbReference type="EMBL" id="KAI5343155.1"/>
    </source>
</evidence>
<sequence>MAVPGVDILQKAKPDTGGCVSARGHNTKEPGYSKQHDGHDARVSQQAVQERPRGCYCQNSKPIYDGPAARSPFWTSTRTGMVITRESSHHTNS</sequence>
<evidence type="ECO:0000256" key="1">
    <source>
        <dbReference type="SAM" id="MobiDB-lite"/>
    </source>
</evidence>
<keyword evidence="3" id="KW-1185">Reference proteome</keyword>
<organism evidence="2 3">
    <name type="scientific">Prunus dulcis</name>
    <name type="common">Almond</name>
    <name type="synonym">Amygdalus dulcis</name>
    <dbReference type="NCBI Taxonomy" id="3755"/>
    <lineage>
        <taxon>Eukaryota</taxon>
        <taxon>Viridiplantae</taxon>
        <taxon>Streptophyta</taxon>
        <taxon>Embryophyta</taxon>
        <taxon>Tracheophyta</taxon>
        <taxon>Spermatophyta</taxon>
        <taxon>Magnoliopsida</taxon>
        <taxon>eudicotyledons</taxon>
        <taxon>Gunneridae</taxon>
        <taxon>Pentapetalae</taxon>
        <taxon>rosids</taxon>
        <taxon>fabids</taxon>
        <taxon>Rosales</taxon>
        <taxon>Rosaceae</taxon>
        <taxon>Amygdaloideae</taxon>
        <taxon>Amygdaleae</taxon>
        <taxon>Prunus</taxon>
    </lineage>
</organism>